<feature type="domain" description="MacB-like periplasmic core" evidence="9">
    <location>
        <begin position="27"/>
        <end position="244"/>
    </location>
</feature>
<evidence type="ECO:0000313" key="10">
    <source>
        <dbReference type="EMBL" id="MCW9706409.1"/>
    </source>
</evidence>
<evidence type="ECO:0000256" key="4">
    <source>
        <dbReference type="ARBA" id="ARBA00022692"/>
    </source>
</evidence>
<evidence type="ECO:0000256" key="6">
    <source>
        <dbReference type="ARBA" id="ARBA00023136"/>
    </source>
</evidence>
<feature type="transmembrane region" description="Helical" evidence="7">
    <location>
        <begin position="21"/>
        <end position="47"/>
    </location>
</feature>
<feature type="domain" description="ABC3 transporter permease C-terminal" evidence="8">
    <location>
        <begin position="275"/>
        <end position="400"/>
    </location>
</feature>
<dbReference type="InterPro" id="IPR003838">
    <property type="entry name" value="ABC3_permease_C"/>
</dbReference>
<comment type="similarity">
    <text evidence="2">Belongs to the ABC-4 integral membrane protein family. LolC/E subfamily.</text>
</comment>
<dbReference type="PANTHER" id="PTHR30489">
    <property type="entry name" value="LIPOPROTEIN-RELEASING SYSTEM TRANSMEMBRANE PROTEIN LOLE"/>
    <property type="match status" value="1"/>
</dbReference>
<evidence type="ECO:0000313" key="11">
    <source>
        <dbReference type="Proteomes" id="UP001207918"/>
    </source>
</evidence>
<gene>
    <name evidence="10" type="ORF">J6I44_06065</name>
</gene>
<feature type="transmembrane region" description="Helical" evidence="7">
    <location>
        <begin position="275"/>
        <end position="298"/>
    </location>
</feature>
<evidence type="ECO:0000256" key="3">
    <source>
        <dbReference type="ARBA" id="ARBA00022475"/>
    </source>
</evidence>
<reference evidence="10 11" key="1">
    <citation type="submission" date="2021-03" db="EMBL/GenBank/DDBJ databases">
        <title>Aliifodinibius sp. nov., a new bacterium isolated from saline soil.</title>
        <authorList>
            <person name="Galisteo C."/>
            <person name="De La Haba R."/>
            <person name="Sanchez-Porro C."/>
            <person name="Ventosa A."/>
        </authorList>
    </citation>
    <scope>NUCLEOTIDE SEQUENCE [LARGE SCALE GENOMIC DNA]</scope>
    <source>
        <strain evidence="10 11">1BSP15-2V2</strain>
    </source>
</reference>
<organism evidence="10 11">
    <name type="scientific">Fodinibius salsisoli</name>
    <dbReference type="NCBI Taxonomy" id="2820877"/>
    <lineage>
        <taxon>Bacteria</taxon>
        <taxon>Pseudomonadati</taxon>
        <taxon>Balneolota</taxon>
        <taxon>Balneolia</taxon>
        <taxon>Balneolales</taxon>
        <taxon>Balneolaceae</taxon>
        <taxon>Fodinibius</taxon>
    </lineage>
</organism>
<evidence type="ECO:0000259" key="9">
    <source>
        <dbReference type="Pfam" id="PF12704"/>
    </source>
</evidence>
<evidence type="ECO:0000256" key="2">
    <source>
        <dbReference type="ARBA" id="ARBA00005236"/>
    </source>
</evidence>
<dbReference type="PANTHER" id="PTHR30489:SF0">
    <property type="entry name" value="LIPOPROTEIN-RELEASING SYSTEM TRANSMEMBRANE PROTEIN LOLE"/>
    <property type="match status" value="1"/>
</dbReference>
<feature type="transmembrane region" description="Helical" evidence="7">
    <location>
        <begin position="319"/>
        <end position="345"/>
    </location>
</feature>
<feature type="transmembrane region" description="Helical" evidence="7">
    <location>
        <begin position="373"/>
        <end position="392"/>
    </location>
</feature>
<keyword evidence="6 7" id="KW-0472">Membrane</keyword>
<sequence>MNFEWYLALRYFKGRRKDSRFLSFIKAMAITGVAVGSAGLLIALSIVHGFKSAIDNKVLGFAPHITISTFSDDPIMRSDTLLKDLQTYPQIDQAQAVINGQAMLQSSEEVTGILFKGVDEQGDVTDIRQYITKGTYDLTTDSTGLPGMVVGSKLAQSLNADVSSVLTAYTIEGLPSPLSSPEIQQFRLQGIYQTGIGQFDNIFALVARPHAQNLFQVPPEQASMMEIRLNDYTAISSVKEQLRDDLSFPYFTESIYEKYSSIFAWVDLQEQTIPFVIGVMIIVAAFNLIGTILMMVLERTQDIGILKTMGANDSSIRKIFILEGLFVAVVGLAIGVALSLLFAWLQSTYHLIPLSEQNYYMAYAPVEPHGLDFVIVAAVTLVLCTLSSYLPARTAANTDPLKVIAYGR</sequence>
<dbReference type="RefSeq" id="WP_265765115.1">
    <property type="nucleotide sequence ID" value="NZ_JAGGJA010000003.1"/>
</dbReference>
<evidence type="ECO:0000256" key="7">
    <source>
        <dbReference type="SAM" id="Phobius"/>
    </source>
</evidence>
<accession>A0ABT3PKG6</accession>
<comment type="caution">
    <text evidence="10">The sequence shown here is derived from an EMBL/GenBank/DDBJ whole genome shotgun (WGS) entry which is preliminary data.</text>
</comment>
<evidence type="ECO:0000256" key="1">
    <source>
        <dbReference type="ARBA" id="ARBA00004651"/>
    </source>
</evidence>
<evidence type="ECO:0000256" key="5">
    <source>
        <dbReference type="ARBA" id="ARBA00022989"/>
    </source>
</evidence>
<dbReference type="InterPro" id="IPR025857">
    <property type="entry name" value="MacB_PCD"/>
</dbReference>
<dbReference type="EMBL" id="JAGGJA010000003">
    <property type="protein sequence ID" value="MCW9706409.1"/>
    <property type="molecule type" value="Genomic_DNA"/>
</dbReference>
<comment type="subcellular location">
    <subcellularLocation>
        <location evidence="1">Cell membrane</location>
        <topology evidence="1">Multi-pass membrane protein</topology>
    </subcellularLocation>
</comment>
<dbReference type="Pfam" id="PF02687">
    <property type="entry name" value="FtsX"/>
    <property type="match status" value="1"/>
</dbReference>
<keyword evidence="4 7" id="KW-0812">Transmembrane</keyword>
<keyword evidence="11" id="KW-1185">Reference proteome</keyword>
<name>A0ABT3PKG6_9BACT</name>
<protein>
    <submittedName>
        <fullName evidence="10">ABC transporter permease</fullName>
    </submittedName>
</protein>
<keyword evidence="3" id="KW-1003">Cell membrane</keyword>
<evidence type="ECO:0000259" key="8">
    <source>
        <dbReference type="Pfam" id="PF02687"/>
    </source>
</evidence>
<keyword evidence="5 7" id="KW-1133">Transmembrane helix</keyword>
<proteinExistence type="inferred from homology"/>
<dbReference type="Proteomes" id="UP001207918">
    <property type="component" value="Unassembled WGS sequence"/>
</dbReference>
<dbReference type="Pfam" id="PF12704">
    <property type="entry name" value="MacB_PCD"/>
    <property type="match status" value="1"/>
</dbReference>
<dbReference type="InterPro" id="IPR051447">
    <property type="entry name" value="Lipoprotein-release_system"/>
</dbReference>